<reference evidence="3 4" key="1">
    <citation type="journal article" date="2012" name="J. Bacteriol.">
        <title>Genome Sequence of Blastococcus saxobsidens DD2, a Stone-Inhabiting Bacterium.</title>
        <authorList>
            <person name="Chouaia B."/>
            <person name="Crotti E."/>
            <person name="Brusetti L."/>
            <person name="Daffonchio D."/>
            <person name="Essoussi I."/>
            <person name="Nouioui I."/>
            <person name="Sbissi I."/>
            <person name="Ghodhbane-Gtari F."/>
            <person name="Gtari M."/>
            <person name="Vacherie B."/>
            <person name="Barbe V."/>
            <person name="Medigue C."/>
            <person name="Gury J."/>
            <person name="Pujic P."/>
            <person name="Normand P."/>
        </authorList>
    </citation>
    <scope>NUCLEOTIDE SEQUENCE [LARGE SCALE GENOMIC DNA]</scope>
    <source>
        <strain evidence="3 4">DD2</strain>
    </source>
</reference>
<dbReference type="HOGENOM" id="CLU_077537_0_1_11"/>
<accession>H6RV51</accession>
<name>H6RV51_BLASD</name>
<dbReference type="Proteomes" id="UP000007517">
    <property type="component" value="Chromosome"/>
</dbReference>
<dbReference type="InterPro" id="IPR016084">
    <property type="entry name" value="Haem_Oase-like_multi-hlx"/>
</dbReference>
<dbReference type="STRING" id="1146883.BLASA_4996"/>
<evidence type="ECO:0000313" key="4">
    <source>
        <dbReference type="Proteomes" id="UP000007517"/>
    </source>
</evidence>
<dbReference type="CDD" id="cd19358">
    <property type="entry name" value="TenA_E_Spr0628-like"/>
    <property type="match status" value="1"/>
</dbReference>
<protein>
    <recommendedName>
        <fullName evidence="2">Thiaminase-2/PQQC domain-containing protein</fullName>
    </recommendedName>
</protein>
<organism evidence="3 4">
    <name type="scientific">Blastococcus saxobsidens (strain DD2)</name>
    <dbReference type="NCBI Taxonomy" id="1146883"/>
    <lineage>
        <taxon>Bacteria</taxon>
        <taxon>Bacillati</taxon>
        <taxon>Actinomycetota</taxon>
        <taxon>Actinomycetes</taxon>
        <taxon>Geodermatophilales</taxon>
        <taxon>Geodermatophilaceae</taxon>
        <taxon>Blastococcus</taxon>
    </lineage>
</organism>
<reference evidence="4" key="2">
    <citation type="submission" date="2012-02" db="EMBL/GenBank/DDBJ databases">
        <title>Complete genome sequence of Blastococcus saxobsidens strain DD2.</title>
        <authorList>
            <person name="Genoscope."/>
        </authorList>
    </citation>
    <scope>NUCLEOTIDE SEQUENCE [LARGE SCALE GENOMIC DNA]</scope>
    <source>
        <strain evidence="4">DD2</strain>
    </source>
</reference>
<feature type="domain" description="Thiaminase-2/PQQC" evidence="2">
    <location>
        <begin position="27"/>
        <end position="217"/>
    </location>
</feature>
<dbReference type="OrthoDB" id="34166at2"/>
<evidence type="ECO:0000256" key="1">
    <source>
        <dbReference type="ARBA" id="ARBA00004948"/>
    </source>
</evidence>
<comment type="pathway">
    <text evidence="1">Cofactor biosynthesis; thiamine diphosphate biosynthesis.</text>
</comment>
<dbReference type="SUPFAM" id="SSF48613">
    <property type="entry name" value="Heme oxygenase-like"/>
    <property type="match status" value="1"/>
</dbReference>
<dbReference type="Pfam" id="PF03070">
    <property type="entry name" value="TENA_THI-4"/>
    <property type="match status" value="1"/>
</dbReference>
<dbReference type="Gene3D" id="1.20.910.10">
    <property type="entry name" value="Heme oxygenase-like"/>
    <property type="match status" value="1"/>
</dbReference>
<dbReference type="eggNOG" id="COG0819">
    <property type="taxonomic scope" value="Bacteria"/>
</dbReference>
<dbReference type="KEGG" id="bsd:BLASA_4996"/>
<proteinExistence type="predicted"/>
<keyword evidence="4" id="KW-1185">Reference proteome</keyword>
<gene>
    <name evidence="3" type="ordered locus">BLASA_4996</name>
</gene>
<dbReference type="AlphaFoldDB" id="H6RV51"/>
<evidence type="ECO:0000259" key="2">
    <source>
        <dbReference type="Pfam" id="PF03070"/>
    </source>
</evidence>
<dbReference type="InterPro" id="IPR004305">
    <property type="entry name" value="Thiaminase-2/PQQC"/>
</dbReference>
<sequence>MTHAQGRSAALVARQAGALDAACGCRFIRDAVGGTLSDDDFARYLLIEESFVLTAARVLGRVVWDSTTWETLLPSARSLTNLVTDQRSYFGALRDRWPVSEDEATRTAARAAVLSDVVLAQVREGGRPAAVTGMLAAETMYARWCTAAAAAPQAARSRRQPDLQAWIDLHTQPEFLGQVTALEADVDRLGEDVADDGDLDRWFAGVLEAEIAFHDAVRS</sequence>
<dbReference type="EMBL" id="FO117623">
    <property type="protein sequence ID" value="CCG05770.1"/>
    <property type="molecule type" value="Genomic_DNA"/>
</dbReference>
<evidence type="ECO:0000313" key="3">
    <source>
        <dbReference type="EMBL" id="CCG05770.1"/>
    </source>
</evidence>